<sequence length="103" mass="10925">MGIVSANNSQKIAAKPAENQVKPVANANTSTNQPAEQKQGCLVVVSSSNLRSLSGSGQRKTGKVVKAGTQVTTTGRTEGGWIEISSPEPGWIWKSRTRDSCRK</sequence>
<accession>Q6H019</accession>
<evidence type="ECO:0000256" key="1">
    <source>
        <dbReference type="SAM" id="MobiDB-lite"/>
    </source>
</evidence>
<reference evidence="2" key="2">
    <citation type="submission" date="2004-02" db="EMBL/GenBank/DDBJ databases">
        <authorList>
            <person name="Stowe-Evans E."/>
            <person name="Ford J."/>
            <person name="Kehoe D.M."/>
        </authorList>
    </citation>
    <scope>NUCLEOTIDE SEQUENCE</scope>
    <source>
        <strain evidence="2">FD33</strain>
    </source>
</reference>
<reference evidence="2" key="1">
    <citation type="journal article" date="2004" name="J. Bacteriol.">
        <title>Genomic DNA microarray analysis: identification of new genes regulated by light color in the cyanobacterium Fremyella diplosiphon.</title>
        <authorList>
            <person name="Stowe-Evans E.L."/>
            <person name="Ford J."/>
            <person name="Kehoe D.M."/>
        </authorList>
    </citation>
    <scope>NUCLEOTIDE SEQUENCE</scope>
    <source>
        <strain evidence="2">FD33</strain>
    </source>
</reference>
<proteinExistence type="predicted"/>
<feature type="region of interest" description="Disordered" evidence="1">
    <location>
        <begin position="1"/>
        <end position="40"/>
    </location>
</feature>
<protein>
    <recommendedName>
        <fullName evidence="3">SH3b domain-containing protein</fullName>
    </recommendedName>
</protein>
<dbReference type="AlphaFoldDB" id="Q6H019"/>
<feature type="compositionally biased region" description="Polar residues" evidence="1">
    <location>
        <begin position="1"/>
        <end position="11"/>
    </location>
</feature>
<feature type="compositionally biased region" description="Polar residues" evidence="1">
    <location>
        <begin position="26"/>
        <end position="36"/>
    </location>
</feature>
<organism evidence="2">
    <name type="scientific">Microchaete diplosiphon</name>
    <name type="common">Fremyella diplosiphon</name>
    <dbReference type="NCBI Taxonomy" id="1197"/>
    <lineage>
        <taxon>Bacteria</taxon>
        <taxon>Bacillati</taxon>
        <taxon>Cyanobacteriota</taxon>
        <taxon>Cyanophyceae</taxon>
        <taxon>Nostocales</taxon>
        <taxon>Rivulariaceae</taxon>
        <taxon>Microchaete</taxon>
    </lineage>
</organism>
<dbReference type="EMBL" id="AY548456">
    <property type="protein sequence ID" value="AAT41950.1"/>
    <property type="molecule type" value="Genomic_DNA"/>
</dbReference>
<name>Q6H019_MICDP</name>
<evidence type="ECO:0000313" key="2">
    <source>
        <dbReference type="EMBL" id="AAT41950.1"/>
    </source>
</evidence>
<evidence type="ECO:0008006" key="3">
    <source>
        <dbReference type="Google" id="ProtNLM"/>
    </source>
</evidence>